<sequence>MGAGKDPVKDDEIFFADESTEEHKDPVFKLDRKWKILIVDDEKDVHSTTRLVLDDVIFEGGRLEFISAYTGDEALEIMREHSDIAVILLDVVMETSHAGLDVVRIIREEMQNKMVRIILRTGQPGQAPERKVIIEYDINDYKHKGELTAQRLFTSVLAALRSYRDILVIDQNRKGLKYIIEASGSLFKQQSIGRLAQGVLTQVISLLGLHDSVYMDGSGMAVSSSDSDSGNMRIIASTGRYAVCRDSVENCQEITEETRQKFDNICKIGHGKFIGEDYVGYLPTSQQGSHLLFVEGCGKERSEQDEDLLRIYSDNVGVAFDNIYLNQEVLDTQKEIVRVLGEVVEFRSKETAYHVIRVSEVTRILATALGLDPTCVDELYYASPMHDVGKIGIPDSILLKPGSLTPDEIKIMKTHTEIGYSILKSSKRKLLKTAAIIAYEHHEYWDGSGYPRGLKGEEIDIAGRITCITDVYDALCSKRVYKDAWDIEKATDFLKKNRGKMFDPALVDLFFENIDAVLEVQKKYQD</sequence>
<dbReference type="SMART" id="SM00448">
    <property type="entry name" value="REC"/>
    <property type="match status" value="1"/>
</dbReference>
<dbReference type="EMBL" id="FWZU01000001">
    <property type="protein sequence ID" value="SME88585.1"/>
    <property type="molecule type" value="Genomic_DNA"/>
</dbReference>
<dbReference type="OrthoDB" id="9769359at2"/>
<dbReference type="InterPro" id="IPR037522">
    <property type="entry name" value="HD_GYP_dom"/>
</dbReference>
<evidence type="ECO:0000313" key="5">
    <source>
        <dbReference type="Proteomes" id="UP000192906"/>
    </source>
</evidence>
<dbReference type="InterPro" id="IPR001789">
    <property type="entry name" value="Sig_transdc_resp-reg_receiver"/>
</dbReference>
<dbReference type="PANTHER" id="PTHR45228">
    <property type="entry name" value="CYCLIC DI-GMP PHOSPHODIESTERASE TM_0186-RELATED"/>
    <property type="match status" value="1"/>
</dbReference>
<dbReference type="InterPro" id="IPR011006">
    <property type="entry name" value="CheY-like_superfamily"/>
</dbReference>
<dbReference type="InterPro" id="IPR052020">
    <property type="entry name" value="Cyclic_di-GMP/3'3'-cGAMP_PDE"/>
</dbReference>
<dbReference type="SUPFAM" id="SSF52172">
    <property type="entry name" value="CheY-like"/>
    <property type="match status" value="1"/>
</dbReference>
<organism evidence="4 5">
    <name type="scientific">Desulfovibrio gilichinskyi</name>
    <dbReference type="NCBI Taxonomy" id="1519643"/>
    <lineage>
        <taxon>Bacteria</taxon>
        <taxon>Pseudomonadati</taxon>
        <taxon>Thermodesulfobacteriota</taxon>
        <taxon>Desulfovibrionia</taxon>
        <taxon>Desulfovibrionales</taxon>
        <taxon>Desulfovibrionaceae</taxon>
        <taxon>Desulfovibrio</taxon>
    </lineage>
</organism>
<dbReference type="CDD" id="cd00077">
    <property type="entry name" value="HDc"/>
    <property type="match status" value="1"/>
</dbReference>
<evidence type="ECO:0000256" key="1">
    <source>
        <dbReference type="PROSITE-ProRule" id="PRU00169"/>
    </source>
</evidence>
<dbReference type="InterPro" id="IPR003607">
    <property type="entry name" value="HD/PDEase_dom"/>
</dbReference>
<reference evidence="5" key="1">
    <citation type="submission" date="2017-04" db="EMBL/GenBank/DDBJ databases">
        <authorList>
            <person name="Varghese N."/>
            <person name="Submissions S."/>
        </authorList>
    </citation>
    <scope>NUCLEOTIDE SEQUENCE [LARGE SCALE GENOMIC DNA]</scope>
    <source>
        <strain evidence="5">K3S</strain>
    </source>
</reference>
<dbReference type="SMART" id="SM00471">
    <property type="entry name" value="HDc"/>
    <property type="match status" value="1"/>
</dbReference>
<gene>
    <name evidence="4" type="ORF">SAMN06295933_0182</name>
</gene>
<keyword evidence="5" id="KW-1185">Reference proteome</keyword>
<protein>
    <submittedName>
        <fullName evidence="4">Response regulator receiver domain-containing protein</fullName>
    </submittedName>
</protein>
<dbReference type="Gene3D" id="3.40.50.2300">
    <property type="match status" value="1"/>
</dbReference>
<dbReference type="PANTHER" id="PTHR45228:SF9">
    <property type="entry name" value="3'3'-CGAMP-SPECIFIC PHOSPHODIESTERASE 2"/>
    <property type="match status" value="1"/>
</dbReference>
<evidence type="ECO:0000259" key="2">
    <source>
        <dbReference type="PROSITE" id="PS50110"/>
    </source>
</evidence>
<dbReference type="SUPFAM" id="SSF109604">
    <property type="entry name" value="HD-domain/PDEase-like"/>
    <property type="match status" value="1"/>
</dbReference>
<dbReference type="Gene3D" id="1.10.3210.10">
    <property type="entry name" value="Hypothetical protein af1432"/>
    <property type="match status" value="1"/>
</dbReference>
<dbReference type="STRING" id="1519643.SAMN06295933_0182"/>
<dbReference type="PROSITE" id="PS51832">
    <property type="entry name" value="HD_GYP"/>
    <property type="match status" value="1"/>
</dbReference>
<name>A0A1X7C231_9BACT</name>
<dbReference type="InterPro" id="IPR021800">
    <property type="entry name" value="DUF3369"/>
</dbReference>
<accession>A0A1X7C231</accession>
<proteinExistence type="predicted"/>
<dbReference type="Pfam" id="PF00072">
    <property type="entry name" value="Response_reg"/>
    <property type="match status" value="1"/>
</dbReference>
<feature type="domain" description="Response regulatory" evidence="2">
    <location>
        <begin position="35"/>
        <end position="159"/>
    </location>
</feature>
<evidence type="ECO:0000313" key="4">
    <source>
        <dbReference type="EMBL" id="SME88585.1"/>
    </source>
</evidence>
<dbReference type="Proteomes" id="UP000192906">
    <property type="component" value="Unassembled WGS sequence"/>
</dbReference>
<dbReference type="AlphaFoldDB" id="A0A1X7C231"/>
<evidence type="ECO:0000259" key="3">
    <source>
        <dbReference type="PROSITE" id="PS51832"/>
    </source>
</evidence>
<dbReference type="Pfam" id="PF11849">
    <property type="entry name" value="DUF3369"/>
    <property type="match status" value="1"/>
</dbReference>
<feature type="modified residue" description="4-aspartylphosphate" evidence="1">
    <location>
        <position position="90"/>
    </location>
</feature>
<keyword evidence="1" id="KW-0597">Phosphoprotein</keyword>
<dbReference type="PROSITE" id="PS50110">
    <property type="entry name" value="RESPONSE_REGULATORY"/>
    <property type="match status" value="1"/>
</dbReference>
<dbReference type="Pfam" id="PF13487">
    <property type="entry name" value="HD_5"/>
    <property type="match status" value="1"/>
</dbReference>
<dbReference type="GO" id="GO:0000160">
    <property type="term" value="P:phosphorelay signal transduction system"/>
    <property type="evidence" value="ECO:0007669"/>
    <property type="project" value="InterPro"/>
</dbReference>
<dbReference type="RefSeq" id="WP_085096978.1">
    <property type="nucleotide sequence ID" value="NZ_FWZU01000001.1"/>
</dbReference>
<feature type="domain" description="HD-GYP" evidence="3">
    <location>
        <begin position="329"/>
        <end position="526"/>
    </location>
</feature>